<dbReference type="EMBL" id="QQNB01000001">
    <property type="protein sequence ID" value="RDE06468.1"/>
    <property type="molecule type" value="Genomic_DNA"/>
</dbReference>
<dbReference type="AlphaFoldDB" id="A0A369VVV1"/>
<reference evidence="1 2" key="1">
    <citation type="submission" date="2018-07" db="EMBL/GenBank/DDBJ databases">
        <title>a novel species of Sphingomonas isolated from the rhizosphere soil of Araceae plant.</title>
        <authorList>
            <person name="Zhiyong W."/>
            <person name="Qinglan Z."/>
            <person name="Zhiwei F."/>
            <person name="Ding X."/>
            <person name="Gejiao W."/>
            <person name="Shixue Z."/>
        </authorList>
    </citation>
    <scope>NUCLEOTIDE SEQUENCE [LARGE SCALE GENOMIC DNA]</scope>
    <source>
        <strain evidence="1 2">WZY 27</strain>
    </source>
</reference>
<dbReference type="RefSeq" id="WP_114686052.1">
    <property type="nucleotide sequence ID" value="NZ_QQNB01000001.1"/>
</dbReference>
<proteinExistence type="predicted"/>
<accession>A0A369VVV1</accession>
<gene>
    <name evidence="1" type="ORF">DVW87_01775</name>
</gene>
<organism evidence="1 2">
    <name type="scientific">Sphingomonas aracearum</name>
    <dbReference type="NCBI Taxonomy" id="2283317"/>
    <lineage>
        <taxon>Bacteria</taxon>
        <taxon>Pseudomonadati</taxon>
        <taxon>Pseudomonadota</taxon>
        <taxon>Alphaproteobacteria</taxon>
        <taxon>Sphingomonadales</taxon>
        <taxon>Sphingomonadaceae</taxon>
        <taxon>Sphingomonas</taxon>
    </lineage>
</organism>
<comment type="caution">
    <text evidence="1">The sequence shown here is derived from an EMBL/GenBank/DDBJ whole genome shotgun (WGS) entry which is preliminary data.</text>
</comment>
<keyword evidence="2" id="KW-1185">Reference proteome</keyword>
<sequence length="78" mass="8455">MTMVSTVLVFAFAFALVAWVFAFTLVPALPRIRAVLAGREDPALASQHRIVIGERRRTRSFAGTSAVTAPVANWRVAA</sequence>
<evidence type="ECO:0000313" key="1">
    <source>
        <dbReference type="EMBL" id="RDE06468.1"/>
    </source>
</evidence>
<evidence type="ECO:0000313" key="2">
    <source>
        <dbReference type="Proteomes" id="UP000253918"/>
    </source>
</evidence>
<protein>
    <submittedName>
        <fullName evidence="1">Uncharacterized protein</fullName>
    </submittedName>
</protein>
<name>A0A369VVV1_9SPHN</name>
<dbReference type="Proteomes" id="UP000253918">
    <property type="component" value="Unassembled WGS sequence"/>
</dbReference>